<gene>
    <name evidence="2" type="ORF">Q0590_22240</name>
</gene>
<evidence type="ECO:0000313" key="2">
    <source>
        <dbReference type="EMBL" id="MDO1449015.1"/>
    </source>
</evidence>
<dbReference type="PROSITE" id="PS51257">
    <property type="entry name" value="PROKAR_LIPOPROTEIN"/>
    <property type="match status" value="1"/>
</dbReference>
<keyword evidence="2" id="KW-0560">Oxidoreductase</keyword>
<dbReference type="Pfam" id="PF13618">
    <property type="entry name" value="Gluconate_2-dh3"/>
    <property type="match status" value="1"/>
</dbReference>
<organism evidence="2 3">
    <name type="scientific">Rhodocytophaga aerolata</name>
    <dbReference type="NCBI Taxonomy" id="455078"/>
    <lineage>
        <taxon>Bacteria</taxon>
        <taxon>Pseudomonadati</taxon>
        <taxon>Bacteroidota</taxon>
        <taxon>Cytophagia</taxon>
        <taxon>Cytophagales</taxon>
        <taxon>Rhodocytophagaceae</taxon>
        <taxon>Rhodocytophaga</taxon>
    </lineage>
</organism>
<protein>
    <submittedName>
        <fullName evidence="2">Gluconate 2-dehydrogenase subunit 3 family protein</fullName>
        <ecNumber evidence="2">1.-.-.-</ecNumber>
    </submittedName>
</protein>
<feature type="region of interest" description="Disordered" evidence="1">
    <location>
        <begin position="29"/>
        <end position="56"/>
    </location>
</feature>
<reference evidence="2" key="1">
    <citation type="submission" date="2023-07" db="EMBL/GenBank/DDBJ databases">
        <title>The genome sequence of Rhodocytophaga aerolata KACC 12507.</title>
        <authorList>
            <person name="Zhang X."/>
        </authorList>
    </citation>
    <scope>NUCLEOTIDE SEQUENCE</scope>
    <source>
        <strain evidence="2">KACC 12507</strain>
    </source>
</reference>
<proteinExistence type="predicted"/>
<dbReference type="EMBL" id="JAUKPO010000015">
    <property type="protein sequence ID" value="MDO1449015.1"/>
    <property type="molecule type" value="Genomic_DNA"/>
</dbReference>
<feature type="compositionally biased region" description="Basic and acidic residues" evidence="1">
    <location>
        <begin position="31"/>
        <end position="47"/>
    </location>
</feature>
<evidence type="ECO:0000256" key="1">
    <source>
        <dbReference type="SAM" id="MobiDB-lite"/>
    </source>
</evidence>
<name>A0ABT8RA87_9BACT</name>
<dbReference type="InterPro" id="IPR027056">
    <property type="entry name" value="Gluconate_2DH_su3"/>
</dbReference>
<evidence type="ECO:0000313" key="3">
    <source>
        <dbReference type="Proteomes" id="UP001168528"/>
    </source>
</evidence>
<dbReference type="GO" id="GO:0016491">
    <property type="term" value="F:oxidoreductase activity"/>
    <property type="evidence" value="ECO:0007669"/>
    <property type="project" value="UniProtKB-KW"/>
</dbReference>
<dbReference type="EC" id="1.-.-.-" evidence="2"/>
<accession>A0ABT8RA87</accession>
<sequence>MSKISRRQSLKFLGVGSVGAGLTMAGCDTKSTGDHTSENKDAAEHNHVAQSVDPSDRDKQLLKEKFFTDQERKTVRTLADIIIPKDERSGSASDAGVPEFIEFMMLDQPYRQTAMRGGLAWLNNRCLKVHGKDFVDSDDAQRKAILDEIAFPAKGKAKKEITQGISFFNSFRDLTATGFWTSKIGIDDLKYIGNVANPNWNGCPDEACNHLGVQNSA</sequence>
<comment type="caution">
    <text evidence="2">The sequence shown here is derived from an EMBL/GenBank/DDBJ whole genome shotgun (WGS) entry which is preliminary data.</text>
</comment>
<dbReference type="RefSeq" id="WP_302039816.1">
    <property type="nucleotide sequence ID" value="NZ_JAUKPO010000015.1"/>
</dbReference>
<keyword evidence="3" id="KW-1185">Reference proteome</keyword>
<dbReference type="Proteomes" id="UP001168528">
    <property type="component" value="Unassembled WGS sequence"/>
</dbReference>